<reference evidence="1" key="1">
    <citation type="submission" date="2023-04" db="EMBL/GenBank/DDBJ databases">
        <title>A chromosome-level genome assembly of the parasitoid wasp Eretmocerus hayati.</title>
        <authorList>
            <person name="Zhong Y."/>
            <person name="Liu S."/>
            <person name="Liu Y."/>
        </authorList>
    </citation>
    <scope>NUCLEOTIDE SEQUENCE</scope>
    <source>
        <strain evidence="1">ZJU_SS_LIU_2023</strain>
    </source>
</reference>
<protein>
    <submittedName>
        <fullName evidence="1">Uncharacterized protein</fullName>
    </submittedName>
</protein>
<sequence length="357" mass="39673">MKIKTADSAAFASSEILSRHHDDRGSVKDITTSNYMEMTMANSSRRTRTRRKRYELLRVMHQASSLILVAGLLSNNRGVYGFSLSRTLNDVKQDVSEDASLYSQEMHIDEPELNLPTSSQKSQLERYVTIKSSPSSYVSVQRGQRLELKCEVDGSPPPRIYWVMGENPGKKVEELERESVAEVSYTAIAREISKLIIECPTFEDQGLIHCVGVSADKVAISEPTVLKVEGGKNGTSHHQQHQACREGASTNGPVITRHRPIYFSEMGTTVELPCEASGRPRAHVRWLDGDGNELVDPRFQVQPSGSLIIANIRWQDMDGYRCVATSEIGGQRATAEAVTFLYPAAKSESEKRKANAL</sequence>
<evidence type="ECO:0000313" key="2">
    <source>
        <dbReference type="Proteomes" id="UP001239111"/>
    </source>
</evidence>
<gene>
    <name evidence="1" type="ORF">QAD02_017874</name>
</gene>
<comment type="caution">
    <text evidence="1">The sequence shown here is derived from an EMBL/GenBank/DDBJ whole genome shotgun (WGS) entry which is preliminary data.</text>
</comment>
<dbReference type="EMBL" id="CM056741">
    <property type="protein sequence ID" value="KAJ8682082.1"/>
    <property type="molecule type" value="Genomic_DNA"/>
</dbReference>
<proteinExistence type="predicted"/>
<evidence type="ECO:0000313" key="1">
    <source>
        <dbReference type="EMBL" id="KAJ8682082.1"/>
    </source>
</evidence>
<keyword evidence="2" id="KW-1185">Reference proteome</keyword>
<name>A0ACC2PF39_9HYME</name>
<dbReference type="Proteomes" id="UP001239111">
    <property type="component" value="Chromosome 1"/>
</dbReference>
<accession>A0ACC2PF39</accession>
<organism evidence="1 2">
    <name type="scientific">Eretmocerus hayati</name>
    <dbReference type="NCBI Taxonomy" id="131215"/>
    <lineage>
        <taxon>Eukaryota</taxon>
        <taxon>Metazoa</taxon>
        <taxon>Ecdysozoa</taxon>
        <taxon>Arthropoda</taxon>
        <taxon>Hexapoda</taxon>
        <taxon>Insecta</taxon>
        <taxon>Pterygota</taxon>
        <taxon>Neoptera</taxon>
        <taxon>Endopterygota</taxon>
        <taxon>Hymenoptera</taxon>
        <taxon>Apocrita</taxon>
        <taxon>Proctotrupomorpha</taxon>
        <taxon>Chalcidoidea</taxon>
        <taxon>Aphelinidae</taxon>
        <taxon>Aphelininae</taxon>
        <taxon>Eretmocerus</taxon>
    </lineage>
</organism>